<dbReference type="PANTHER" id="PTHR38481">
    <property type="entry name" value="HYALURONATE LYASE"/>
    <property type="match status" value="1"/>
</dbReference>
<keyword evidence="2" id="KW-0732">Signal</keyword>
<protein>
    <submittedName>
        <fullName evidence="8">Polysaccharide lyase 8 family protein</fullName>
    </submittedName>
</protein>
<feature type="domain" description="Polysaccharide lyase family 8 central" evidence="5">
    <location>
        <begin position="416"/>
        <end position="667"/>
    </location>
</feature>
<dbReference type="RefSeq" id="WP_249477053.1">
    <property type="nucleotide sequence ID" value="NZ_CP097218.1"/>
</dbReference>
<evidence type="ECO:0000256" key="3">
    <source>
        <dbReference type="ARBA" id="ARBA00023239"/>
    </source>
</evidence>
<dbReference type="GO" id="GO:0016829">
    <property type="term" value="F:lyase activity"/>
    <property type="evidence" value="ECO:0007669"/>
    <property type="project" value="UniProtKB-KW"/>
</dbReference>
<dbReference type="InterPro" id="IPR014718">
    <property type="entry name" value="GH-type_carb-bd"/>
</dbReference>
<evidence type="ECO:0000259" key="7">
    <source>
        <dbReference type="Pfam" id="PF08124"/>
    </source>
</evidence>
<dbReference type="SUPFAM" id="SSF48230">
    <property type="entry name" value="Chondroitin AC/alginate lyase"/>
    <property type="match status" value="1"/>
</dbReference>
<accession>A0ABY4N3Y5</accession>
<dbReference type="InterPro" id="IPR003159">
    <property type="entry name" value="Lyase_8_central_dom"/>
</dbReference>
<dbReference type="Gene3D" id="2.70.98.10">
    <property type="match status" value="1"/>
</dbReference>
<dbReference type="InterPro" id="IPR012970">
    <property type="entry name" value="Lyase_8_alpha_N"/>
</dbReference>
<evidence type="ECO:0000313" key="9">
    <source>
        <dbReference type="Proteomes" id="UP001055868"/>
    </source>
</evidence>
<dbReference type="InterPro" id="IPR038970">
    <property type="entry name" value="Lyase_8"/>
</dbReference>
<dbReference type="EMBL" id="CP097218">
    <property type="protein sequence ID" value="UQN28085.1"/>
    <property type="molecule type" value="Genomic_DNA"/>
</dbReference>
<gene>
    <name evidence="8" type="ORF">M4486_10505</name>
</gene>
<dbReference type="PANTHER" id="PTHR38481:SF1">
    <property type="entry name" value="HYALURONATE LYASE"/>
    <property type="match status" value="1"/>
</dbReference>
<sequence length="801" mass="87834">MSAQDRHRQPREQSPKSTVGRRAVLIGSSTILALGVFATTSRCFDRDDYPSDLRDRWVEIITARSELQRSDARIQQHLSELDASVASSMRAIERQSAPATVFRQYPLNGHKSHSLTGTAVSLAKMARAWVTPHLSCTKDPDVLYKIEEGTKRVLDAGYSNNAKPYGNWYDWEIGTPRPLADLVCILRDDLEEDLVSEVTAAIRHFIPDPRMSAMTDAPSTGANRVNTTRAAIVGALVEQDDARINSCIDALRHAWAPAREGDGFHLDGGFIQHATVPYTGSYGVDAIQDIACMLELVNGTKFAVDDLTPVFKIVESSYLPVIVDGHMMDSVRGRAVSRVHSNGSIMGQKTAGSIARIARLAPTEQQRNWNSIIHQWARNNSTLDLLAGSDISDAVALTAATTATRNSPTTPSKYIPSMDRLIHRAKSWTATIAMCSPRVSAYEFSASENFWGSRTGEFMRYVYLRGDTLPYDDGFWSTIDYAHPPGTTNSRRPLERGETRPNGSKLTLGEWAGGLTIGGYSIAAMHQVGLDGDVPRCRKFLLGTPDALIETVSHVSKQNTSAVTTIENRMMPKGVSPMLTVGGQTVSNTHKFDNPSWAHLNGVGGYVFLSRGSLTARVATRIGSDADVQRSEQDIPPERRISREWASLDLQHSPADQGEAWMLLPGESENRTAAIARADGTNSSRTTIVQNDNTAQVIQDGASVTAAAIWTPMSFDARNGVRVHFNAPAMVLVRNLKSGLELTFAEPTQRRDEILIRVSGTWALQAPVERATLKLSDGWTFLHVRTLDLDGVAMTLQLEPE</sequence>
<dbReference type="InterPro" id="IPR004103">
    <property type="entry name" value="Lyase_8_C"/>
</dbReference>
<reference evidence="8" key="1">
    <citation type="submission" date="2022-05" db="EMBL/GenBank/DDBJ databases">
        <title>Genomic analysis of Brachybacterium sp. CBA3104.</title>
        <authorList>
            <person name="Roh S.W."/>
            <person name="Kim Y.B."/>
            <person name="Kim Y."/>
        </authorList>
    </citation>
    <scope>NUCLEOTIDE SEQUENCE</scope>
    <source>
        <strain evidence="8">CBA3104</strain>
    </source>
</reference>
<feature type="compositionally biased region" description="Basic and acidic residues" evidence="4">
    <location>
        <begin position="1"/>
        <end position="14"/>
    </location>
</feature>
<dbReference type="Pfam" id="PF02278">
    <property type="entry name" value="Lyase_8"/>
    <property type="match status" value="1"/>
</dbReference>
<name>A0ABY4N3Y5_9MICO</name>
<dbReference type="Proteomes" id="UP001055868">
    <property type="component" value="Chromosome"/>
</dbReference>
<dbReference type="Gene3D" id="2.60.220.10">
    <property type="entry name" value="Polysaccharide lyase family 8-like, C-terminal"/>
    <property type="match status" value="1"/>
</dbReference>
<dbReference type="InterPro" id="IPR011071">
    <property type="entry name" value="Lyase_8-like_C"/>
</dbReference>
<feature type="domain" description="Polysaccharide lyase family 8 C-terminal" evidence="6">
    <location>
        <begin position="687"/>
        <end position="753"/>
    </location>
</feature>
<proteinExistence type="inferred from homology"/>
<dbReference type="Pfam" id="PF08124">
    <property type="entry name" value="Lyase_8_N"/>
    <property type="match status" value="1"/>
</dbReference>
<dbReference type="CDD" id="cd01083">
    <property type="entry name" value="GAG_Lyase"/>
    <property type="match status" value="1"/>
</dbReference>
<organism evidence="8 9">
    <name type="scientific">Brachybacterium kimchii</name>
    <dbReference type="NCBI Taxonomy" id="2942909"/>
    <lineage>
        <taxon>Bacteria</taxon>
        <taxon>Bacillati</taxon>
        <taxon>Actinomycetota</taxon>
        <taxon>Actinomycetes</taxon>
        <taxon>Micrococcales</taxon>
        <taxon>Dermabacteraceae</taxon>
        <taxon>Brachybacterium</taxon>
    </lineage>
</organism>
<feature type="region of interest" description="Disordered" evidence="4">
    <location>
        <begin position="1"/>
        <end position="20"/>
    </location>
</feature>
<dbReference type="Pfam" id="PF02884">
    <property type="entry name" value="Lyase_8_C"/>
    <property type="match status" value="1"/>
</dbReference>
<evidence type="ECO:0000256" key="2">
    <source>
        <dbReference type="ARBA" id="ARBA00022729"/>
    </source>
</evidence>
<dbReference type="SUPFAM" id="SSF74650">
    <property type="entry name" value="Galactose mutarotase-like"/>
    <property type="match status" value="1"/>
</dbReference>
<comment type="similarity">
    <text evidence="1">Belongs to the polysaccharide lyase 8 family.</text>
</comment>
<evidence type="ECO:0000256" key="1">
    <source>
        <dbReference type="ARBA" id="ARBA00006699"/>
    </source>
</evidence>
<dbReference type="InterPro" id="IPR011013">
    <property type="entry name" value="Gal_mutarotase_sf_dom"/>
</dbReference>
<dbReference type="SUPFAM" id="SSF49863">
    <property type="entry name" value="Hyaluronate lyase-like, C-terminal domain"/>
    <property type="match status" value="1"/>
</dbReference>
<keyword evidence="9" id="KW-1185">Reference proteome</keyword>
<keyword evidence="3 8" id="KW-0456">Lyase</keyword>
<evidence type="ECO:0000313" key="8">
    <source>
        <dbReference type="EMBL" id="UQN28085.1"/>
    </source>
</evidence>
<evidence type="ECO:0000256" key="4">
    <source>
        <dbReference type="SAM" id="MobiDB-lite"/>
    </source>
</evidence>
<dbReference type="Gene3D" id="1.50.10.100">
    <property type="entry name" value="Chondroitin AC/alginate lyase"/>
    <property type="match status" value="1"/>
</dbReference>
<dbReference type="InterPro" id="IPR008929">
    <property type="entry name" value="Chondroitin_lyas"/>
</dbReference>
<evidence type="ECO:0000259" key="6">
    <source>
        <dbReference type="Pfam" id="PF02884"/>
    </source>
</evidence>
<evidence type="ECO:0000259" key="5">
    <source>
        <dbReference type="Pfam" id="PF02278"/>
    </source>
</evidence>
<feature type="domain" description="Polysaccharide lyase 8 N-terminal alpha-helical" evidence="7">
    <location>
        <begin position="57"/>
        <end position="374"/>
    </location>
</feature>